<keyword evidence="1" id="KW-0812">Transmembrane</keyword>
<dbReference type="EMBL" id="FTNK01000003">
    <property type="protein sequence ID" value="SIQ70366.1"/>
    <property type="molecule type" value="Genomic_DNA"/>
</dbReference>
<reference evidence="2 3" key="1">
    <citation type="submission" date="2017-01" db="EMBL/GenBank/DDBJ databases">
        <authorList>
            <person name="Varghese N."/>
            <person name="Submissions S."/>
        </authorList>
    </citation>
    <scope>NUCLEOTIDE SEQUENCE [LARGE SCALE GENOMIC DNA]</scope>
    <source>
        <strain evidence="2 3">ATCC 23464</strain>
    </source>
</reference>
<evidence type="ECO:0000313" key="2">
    <source>
        <dbReference type="EMBL" id="SIQ70366.1"/>
    </source>
</evidence>
<feature type="transmembrane region" description="Helical" evidence="1">
    <location>
        <begin position="109"/>
        <end position="127"/>
    </location>
</feature>
<accession>A0ABY1JSW6</accession>
<feature type="transmembrane region" description="Helical" evidence="1">
    <location>
        <begin position="148"/>
        <end position="165"/>
    </location>
</feature>
<dbReference type="RefSeq" id="WP_068583073.1">
    <property type="nucleotide sequence ID" value="NZ_FTNK01000003.1"/>
</dbReference>
<name>A0ABY1JSW6_9BACL</name>
<evidence type="ECO:0008006" key="4">
    <source>
        <dbReference type="Google" id="ProtNLM"/>
    </source>
</evidence>
<proteinExistence type="predicted"/>
<evidence type="ECO:0000313" key="3">
    <source>
        <dbReference type="Proteomes" id="UP000186666"/>
    </source>
</evidence>
<gene>
    <name evidence="2" type="ORF">SAMN05421578_103459</name>
</gene>
<protein>
    <recommendedName>
        <fullName evidence="4">Yip1 domain-containing protein</fullName>
    </recommendedName>
</protein>
<keyword evidence="1" id="KW-0472">Membrane</keyword>
<keyword evidence="1" id="KW-1133">Transmembrane helix</keyword>
<sequence length="223" mass="23877">MGFCSDCGQSLTEGNVHECAFVGASSSTEGATFKKVDFQVILGILRDPMNCVQLNSSNGGFIYGLIGIGISVLGFFLFALSLDRIISNSFGEFGFGSALMAQASLGARSLWIGLLSILALMASYWFVAQFVTKKKLDVKDFTAKIGSFHLIFGVVFMLSAIIAFISMQLAFIILVIAILLALVCTNTLVLQLYHANASQQMKISAGAVGIYTIALIIIMKIVS</sequence>
<dbReference type="Proteomes" id="UP000186666">
    <property type="component" value="Unassembled WGS sequence"/>
</dbReference>
<feature type="transmembrane region" description="Helical" evidence="1">
    <location>
        <begin position="171"/>
        <end position="193"/>
    </location>
</feature>
<evidence type="ECO:0000256" key="1">
    <source>
        <dbReference type="SAM" id="Phobius"/>
    </source>
</evidence>
<feature type="transmembrane region" description="Helical" evidence="1">
    <location>
        <begin position="61"/>
        <end position="82"/>
    </location>
</feature>
<organism evidence="2 3">
    <name type="scientific">Paenibacillus macquariensis</name>
    <dbReference type="NCBI Taxonomy" id="948756"/>
    <lineage>
        <taxon>Bacteria</taxon>
        <taxon>Bacillati</taxon>
        <taxon>Bacillota</taxon>
        <taxon>Bacilli</taxon>
        <taxon>Bacillales</taxon>
        <taxon>Paenibacillaceae</taxon>
        <taxon>Paenibacillus</taxon>
    </lineage>
</organism>
<keyword evidence="3" id="KW-1185">Reference proteome</keyword>
<feature type="transmembrane region" description="Helical" evidence="1">
    <location>
        <begin position="205"/>
        <end position="222"/>
    </location>
</feature>
<comment type="caution">
    <text evidence="2">The sequence shown here is derived from an EMBL/GenBank/DDBJ whole genome shotgun (WGS) entry which is preliminary data.</text>
</comment>